<evidence type="ECO:0000256" key="5">
    <source>
        <dbReference type="ARBA" id="ARBA00023136"/>
    </source>
</evidence>
<evidence type="ECO:0000256" key="1">
    <source>
        <dbReference type="ARBA" id="ARBA00004141"/>
    </source>
</evidence>
<feature type="transmembrane region" description="Helical" evidence="6">
    <location>
        <begin position="46"/>
        <end position="67"/>
    </location>
</feature>
<protein>
    <submittedName>
        <fullName evidence="7">Tryptophan-rich sensory protein</fullName>
    </submittedName>
</protein>
<reference evidence="7" key="1">
    <citation type="submission" date="2020-08" db="EMBL/GenBank/DDBJ databases">
        <title>Genome public.</title>
        <authorList>
            <person name="Liu C."/>
            <person name="Sun Q."/>
        </authorList>
    </citation>
    <scope>NUCLEOTIDE SEQUENCE</scope>
    <source>
        <strain evidence="7">NSJ-44</strain>
    </source>
</reference>
<name>A0A926CY80_9FIRM</name>
<keyword evidence="4 6" id="KW-1133">Transmembrane helix</keyword>
<feature type="transmembrane region" description="Helical" evidence="6">
    <location>
        <begin position="98"/>
        <end position="116"/>
    </location>
</feature>
<proteinExistence type="inferred from homology"/>
<evidence type="ECO:0000256" key="4">
    <source>
        <dbReference type="ARBA" id="ARBA00022989"/>
    </source>
</evidence>
<comment type="subcellular location">
    <subcellularLocation>
        <location evidence="1">Membrane</location>
        <topology evidence="1">Multi-pass membrane protein</topology>
    </subcellularLocation>
</comment>
<comment type="caution">
    <text evidence="7">The sequence shown here is derived from an EMBL/GenBank/DDBJ whole genome shotgun (WGS) entry which is preliminary data.</text>
</comment>
<accession>A0A926CY80</accession>
<dbReference type="AlphaFoldDB" id="A0A926CY80"/>
<evidence type="ECO:0000256" key="2">
    <source>
        <dbReference type="ARBA" id="ARBA00007524"/>
    </source>
</evidence>
<feature type="transmembrane region" description="Helical" evidence="6">
    <location>
        <begin position="128"/>
        <end position="150"/>
    </location>
</feature>
<dbReference type="Proteomes" id="UP000654279">
    <property type="component" value="Unassembled WGS sequence"/>
</dbReference>
<dbReference type="InterPro" id="IPR004307">
    <property type="entry name" value="TspO_MBR"/>
</dbReference>
<dbReference type="GO" id="GO:0016020">
    <property type="term" value="C:membrane"/>
    <property type="evidence" value="ECO:0007669"/>
    <property type="project" value="UniProtKB-SubCell"/>
</dbReference>
<evidence type="ECO:0000256" key="6">
    <source>
        <dbReference type="SAM" id="Phobius"/>
    </source>
</evidence>
<organism evidence="7 8">
    <name type="scientific">Luoshenia tenuis</name>
    <dbReference type="NCBI Taxonomy" id="2763654"/>
    <lineage>
        <taxon>Bacteria</taxon>
        <taxon>Bacillati</taxon>
        <taxon>Bacillota</taxon>
        <taxon>Clostridia</taxon>
        <taxon>Christensenellales</taxon>
        <taxon>Christensenellaceae</taxon>
        <taxon>Luoshenia</taxon>
    </lineage>
</organism>
<keyword evidence="5 6" id="KW-0472">Membrane</keyword>
<evidence type="ECO:0000313" key="8">
    <source>
        <dbReference type="Proteomes" id="UP000654279"/>
    </source>
</evidence>
<sequence length="151" mass="16561">MKGKDWFSIAIPFAAGLLLAAAGWLIMDVKSAWYLGLKQPPFALAIGPQIAWAGIYCFLAAAGALLWERGYERYLLWLGLDGLIGLAHNLVLFQLHDLVIGLLLLALAAGLAAFLIRKLWTRTVGPALLLTLPFIYMVYGLAVQYCVIMIN</sequence>
<feature type="transmembrane region" description="Helical" evidence="6">
    <location>
        <begin position="74"/>
        <end position="92"/>
    </location>
</feature>
<evidence type="ECO:0000256" key="3">
    <source>
        <dbReference type="ARBA" id="ARBA00022692"/>
    </source>
</evidence>
<dbReference type="RefSeq" id="WP_330605071.1">
    <property type="nucleotide sequence ID" value="NZ_JACRSO010000001.1"/>
</dbReference>
<dbReference type="Pfam" id="PF03073">
    <property type="entry name" value="TspO_MBR"/>
    <property type="match status" value="1"/>
</dbReference>
<comment type="similarity">
    <text evidence="2">Belongs to the TspO/BZRP family.</text>
</comment>
<feature type="transmembrane region" description="Helical" evidence="6">
    <location>
        <begin position="7"/>
        <end position="26"/>
    </location>
</feature>
<dbReference type="EMBL" id="JACRSO010000001">
    <property type="protein sequence ID" value="MBC8527877.1"/>
    <property type="molecule type" value="Genomic_DNA"/>
</dbReference>
<gene>
    <name evidence="7" type="ORF">H8699_00300</name>
</gene>
<keyword evidence="8" id="KW-1185">Reference proteome</keyword>
<evidence type="ECO:0000313" key="7">
    <source>
        <dbReference type="EMBL" id="MBC8527877.1"/>
    </source>
</evidence>
<keyword evidence="3 6" id="KW-0812">Transmembrane</keyword>
<dbReference type="InterPro" id="IPR038330">
    <property type="entry name" value="TspO/MBR-related_sf"/>
</dbReference>
<dbReference type="Gene3D" id="1.20.1260.100">
    <property type="entry name" value="TspO/MBR protein"/>
    <property type="match status" value="1"/>
</dbReference>